<proteinExistence type="predicted"/>
<dbReference type="NCBIfam" id="TIGR02436">
    <property type="entry name" value="four helix bundle protein"/>
    <property type="match status" value="1"/>
</dbReference>
<dbReference type="Pfam" id="PF05635">
    <property type="entry name" value="23S_rRNA_IVP"/>
    <property type="match status" value="1"/>
</dbReference>
<sequence length="125" mass="14205">MDNKSYTELLVWQHGRRLASSVYALTKVFPKEELFGLSSQMRRAAVSIPSNIAEGCGRQTPRDTINFLFIARGSLYELETQLYVALDQSYLTISDCDLLLKDLNTCKKLLQGFINHYKSLLPAKN</sequence>
<dbReference type="PANTHER" id="PTHR38471">
    <property type="entry name" value="FOUR HELIX BUNDLE PROTEIN"/>
    <property type="match status" value="1"/>
</dbReference>
<accession>A0ABP8IN06</accession>
<comment type="caution">
    <text evidence="1">The sequence shown here is derived from an EMBL/GenBank/DDBJ whole genome shotgun (WGS) entry which is preliminary data.</text>
</comment>
<dbReference type="EMBL" id="BAABGZ010000068">
    <property type="protein sequence ID" value="GAA4363326.1"/>
    <property type="molecule type" value="Genomic_DNA"/>
</dbReference>
<evidence type="ECO:0000313" key="1">
    <source>
        <dbReference type="EMBL" id="GAA4363326.1"/>
    </source>
</evidence>
<dbReference type="RefSeq" id="WP_345237106.1">
    <property type="nucleotide sequence ID" value="NZ_BAABGZ010000068.1"/>
</dbReference>
<keyword evidence="2" id="KW-1185">Reference proteome</keyword>
<organism evidence="1 2">
    <name type="scientific">Hymenobacter saemangeumensis</name>
    <dbReference type="NCBI Taxonomy" id="1084522"/>
    <lineage>
        <taxon>Bacteria</taxon>
        <taxon>Pseudomonadati</taxon>
        <taxon>Bacteroidota</taxon>
        <taxon>Cytophagia</taxon>
        <taxon>Cytophagales</taxon>
        <taxon>Hymenobacteraceae</taxon>
        <taxon>Hymenobacter</taxon>
    </lineage>
</organism>
<evidence type="ECO:0000313" key="2">
    <source>
        <dbReference type="Proteomes" id="UP001501153"/>
    </source>
</evidence>
<dbReference type="InterPro" id="IPR036583">
    <property type="entry name" value="23S_rRNA_IVS_sf"/>
</dbReference>
<dbReference type="SUPFAM" id="SSF158446">
    <property type="entry name" value="IVS-encoded protein-like"/>
    <property type="match status" value="1"/>
</dbReference>
<reference evidence="2" key="1">
    <citation type="journal article" date="2019" name="Int. J. Syst. Evol. Microbiol.">
        <title>The Global Catalogue of Microorganisms (GCM) 10K type strain sequencing project: providing services to taxonomists for standard genome sequencing and annotation.</title>
        <authorList>
            <consortium name="The Broad Institute Genomics Platform"/>
            <consortium name="The Broad Institute Genome Sequencing Center for Infectious Disease"/>
            <person name="Wu L."/>
            <person name="Ma J."/>
        </authorList>
    </citation>
    <scope>NUCLEOTIDE SEQUENCE [LARGE SCALE GENOMIC DNA]</scope>
    <source>
        <strain evidence="2">JCM 17923</strain>
    </source>
</reference>
<dbReference type="InterPro" id="IPR012657">
    <property type="entry name" value="23S_rRNA-intervening_sequence"/>
</dbReference>
<dbReference type="Proteomes" id="UP001501153">
    <property type="component" value="Unassembled WGS sequence"/>
</dbReference>
<name>A0ABP8IN06_9BACT</name>
<protein>
    <submittedName>
        <fullName evidence="1">Four helix bundle protein</fullName>
    </submittedName>
</protein>
<dbReference type="CDD" id="cd16377">
    <property type="entry name" value="23S_rRNA_IVP_like"/>
    <property type="match status" value="1"/>
</dbReference>
<dbReference type="PANTHER" id="PTHR38471:SF2">
    <property type="entry name" value="FOUR HELIX BUNDLE PROTEIN"/>
    <property type="match status" value="1"/>
</dbReference>
<gene>
    <name evidence="1" type="ORF">GCM10023185_31960</name>
</gene>
<dbReference type="Gene3D" id="1.20.1440.60">
    <property type="entry name" value="23S rRNA-intervening sequence"/>
    <property type="match status" value="1"/>
</dbReference>